<gene>
    <name evidence="2" type="ORF">B0H16DRAFT_1843838</name>
</gene>
<evidence type="ECO:0000313" key="3">
    <source>
        <dbReference type="Proteomes" id="UP001215598"/>
    </source>
</evidence>
<dbReference type="Proteomes" id="UP001215598">
    <property type="component" value="Unassembled WGS sequence"/>
</dbReference>
<protein>
    <submittedName>
        <fullName evidence="2">Uncharacterized protein</fullName>
    </submittedName>
</protein>
<feature type="region of interest" description="Disordered" evidence="1">
    <location>
        <begin position="221"/>
        <end position="246"/>
    </location>
</feature>
<organism evidence="2 3">
    <name type="scientific">Mycena metata</name>
    <dbReference type="NCBI Taxonomy" id="1033252"/>
    <lineage>
        <taxon>Eukaryota</taxon>
        <taxon>Fungi</taxon>
        <taxon>Dikarya</taxon>
        <taxon>Basidiomycota</taxon>
        <taxon>Agaricomycotina</taxon>
        <taxon>Agaricomycetes</taxon>
        <taxon>Agaricomycetidae</taxon>
        <taxon>Agaricales</taxon>
        <taxon>Marasmiineae</taxon>
        <taxon>Mycenaceae</taxon>
        <taxon>Mycena</taxon>
    </lineage>
</organism>
<keyword evidence="3" id="KW-1185">Reference proteome</keyword>
<proteinExistence type="predicted"/>
<name>A0AAD7DMX6_9AGAR</name>
<dbReference type="AlphaFoldDB" id="A0AAD7DMX6"/>
<evidence type="ECO:0000256" key="1">
    <source>
        <dbReference type="SAM" id="MobiDB-lite"/>
    </source>
</evidence>
<accession>A0AAD7DMX6</accession>
<comment type="caution">
    <text evidence="2">The sequence shown here is derived from an EMBL/GenBank/DDBJ whole genome shotgun (WGS) entry which is preliminary data.</text>
</comment>
<dbReference type="EMBL" id="JARKIB010000665">
    <property type="protein sequence ID" value="KAJ7694991.1"/>
    <property type="molecule type" value="Genomic_DNA"/>
</dbReference>
<reference evidence="2" key="1">
    <citation type="submission" date="2023-03" db="EMBL/GenBank/DDBJ databases">
        <title>Massive genome expansion in bonnet fungi (Mycena s.s.) driven by repeated elements and novel gene families across ecological guilds.</title>
        <authorList>
            <consortium name="Lawrence Berkeley National Laboratory"/>
            <person name="Harder C.B."/>
            <person name="Miyauchi S."/>
            <person name="Viragh M."/>
            <person name="Kuo A."/>
            <person name="Thoen E."/>
            <person name="Andreopoulos B."/>
            <person name="Lu D."/>
            <person name="Skrede I."/>
            <person name="Drula E."/>
            <person name="Henrissat B."/>
            <person name="Morin E."/>
            <person name="Kohler A."/>
            <person name="Barry K."/>
            <person name="LaButti K."/>
            <person name="Morin E."/>
            <person name="Salamov A."/>
            <person name="Lipzen A."/>
            <person name="Mereny Z."/>
            <person name="Hegedus B."/>
            <person name="Baldrian P."/>
            <person name="Stursova M."/>
            <person name="Weitz H."/>
            <person name="Taylor A."/>
            <person name="Grigoriev I.V."/>
            <person name="Nagy L.G."/>
            <person name="Martin F."/>
            <person name="Kauserud H."/>
        </authorList>
    </citation>
    <scope>NUCLEOTIDE SEQUENCE</scope>
    <source>
        <strain evidence="2">CBHHK182m</strain>
    </source>
</reference>
<sequence>MACLPDSLSIRRFDDNSTSIDTANLFHVAVEGRPRPHHRPPCAVLELIVARHIDTHPQARGASSRRSASFNLYLPAQDPSPPYIIHPRCCARDLADSLSLSLADSSRLTASSTKNAQLKRRKHFAADFADLEARRLELGGLDVIEKAYAEPCRRRPQQERRACPRLITITGDTRPRRRTRLARGSSLEYKIIHNPETVDLRLSLTYSAAESVVDEPLPVDYYEGDKEEQPSPKKTTHHSDSPLPKVLQHRSDNVVQSLEAPDGTKLVIFYMPSFAARARANGAFGADGVKRKMDKAFWEYTAVCNKIIMPDEHLVLTALLISAPANLHVVRMSHLDLQMVKGVSRLVVIRILLEISMPSSVVTFTNIFFPRNVPKYRQFLETLQRSAARHSRSEAPDPDTREDR</sequence>
<evidence type="ECO:0000313" key="2">
    <source>
        <dbReference type="EMBL" id="KAJ7694991.1"/>
    </source>
</evidence>